<evidence type="ECO:0000313" key="10">
    <source>
        <dbReference type="Ensembl" id="ENSRNOP00000076456.2"/>
    </source>
</evidence>
<dbReference type="Reactome" id="R-RNO-6807878">
    <property type="pathway name" value="COPI-mediated anterograde transport"/>
</dbReference>
<keyword evidence="7" id="KW-0206">Cytoskeleton</keyword>
<dbReference type="SUPFAM" id="SSF51161">
    <property type="entry name" value="Trimeric LpxA-like enzymes"/>
    <property type="match status" value="1"/>
</dbReference>
<dbReference type="RGD" id="1307549">
    <property type="gene designation" value="Dctn6"/>
</dbReference>
<dbReference type="CDD" id="cd04646">
    <property type="entry name" value="LbH_Dynactin_6"/>
    <property type="match status" value="1"/>
</dbReference>
<sequence>MAGSVTPYLASAGYGGGEGLFRDPHPSLHACADSIGAALGDSGSLRKVARRRPAVATPSILPLVRKRETWRKSLKLSSFCPVPESLGPAAMAFSVPVFTSGDRWWDETAWITEKHIEPFHLAIYRVKIAPGAVVCVESEIRGDVTIGPRTVIHPKARIIAEAGPIIIGEGNLIEEQALIINAHPDNIIPDTEDPEPKPMIIGTNNVFEVGCHSQAMKMGDNNVIESKAYVGRNVILTSGCIIGACCSLNTFEAIPENTVIYGADCLRRVQTERPQPQTLQLDFLMKILPNYHHLKKTMKGSSTPVKN</sequence>
<name>A0A8I5Y4I3_RAT</name>
<keyword evidence="13" id="KW-1267">Proteomics identification</keyword>
<evidence type="ECO:0000256" key="6">
    <source>
        <dbReference type="ARBA" id="ARBA00022838"/>
    </source>
</evidence>
<dbReference type="OMA" id="ITMQAET"/>
<comment type="subunit">
    <text evidence="9">Subunit of dynactin, a multiprotein complex part of a tripartite complex with dynein and a adapter, such as BICDL1, BICD2 or HOOK3. The dynactin complex is built around ACTR1A/ACTB filament and consists of an actin-related filament composed of a shoulder domain, a pointed end and a barbed end. Its length is defined by its flexible shoulder domain. The soulder is composed of 2 DCTN1 subunits, 4 DCTN2 and 2 DCTN3. The 4 DCNT2 (via N-terminus) bind the ACTR1A filament and act as molecular rulers to determine the length. The pointed end is important for binding dynein-dynactin cargo adapters. Consists of 4 subunits: ACTR10, DCNT4, DCTN5 and DCTN6. Within the complex DCTN6 forms a heterodimer with DCTN5. The barbed end is composed of a CAPZA1:CAPZB heterodimers, which binds ACTR1A/ACTB filament and dynactin and stabilizes dynactin. Interacts with PLK1. Interacts with N4BP2L1.</text>
</comment>
<keyword evidence="11" id="KW-1185">Reference proteome</keyword>
<dbReference type="Gene3D" id="2.160.10.10">
    <property type="entry name" value="Hexapeptide repeat proteins"/>
    <property type="match status" value="1"/>
</dbReference>
<reference evidence="10" key="1">
    <citation type="submission" date="2024-01" db="EMBL/GenBank/DDBJ databases">
        <title>GRCr8: a new rat reference genome assembly contstructed from accurate long reads and long range scaffolding.</title>
        <authorList>
            <person name="Doris P.A."/>
            <person name="Kalbfleisch T."/>
            <person name="Li K."/>
            <person name="Howe K."/>
            <person name="Wood J."/>
        </authorList>
    </citation>
    <scope>NUCLEOTIDE SEQUENCE [LARGE SCALE GENOMIC DNA]</scope>
    <source>
        <strain evidence="10">Brown Norway</strain>
    </source>
</reference>
<evidence type="ECO:0000256" key="7">
    <source>
        <dbReference type="ARBA" id="ARBA00023212"/>
    </source>
</evidence>
<dbReference type="GeneTree" id="ENSGT00390000017890"/>
<evidence type="ECO:0000256" key="4">
    <source>
        <dbReference type="ARBA" id="ARBA00016573"/>
    </source>
</evidence>
<gene>
    <name evidence="10 12" type="primary">Dctn6</name>
</gene>
<dbReference type="AlphaFoldDB" id="A0A8I5Y4I3"/>
<evidence type="ECO:0000256" key="2">
    <source>
        <dbReference type="ARBA" id="ARBA00004629"/>
    </source>
</evidence>
<dbReference type="Ensembl" id="ENSRNOT00000107106.2">
    <property type="protein sequence ID" value="ENSRNOP00000076456.2"/>
    <property type="gene ID" value="ENSRNOG00000013254.9"/>
</dbReference>
<comment type="similarity">
    <text evidence="3">Belongs to the dynactin subunits 5/6 family. Dynactin subunit 6 subfamily.</text>
</comment>
<evidence type="ECO:0000256" key="8">
    <source>
        <dbReference type="ARBA" id="ARBA00034687"/>
    </source>
</evidence>
<evidence type="ECO:0000256" key="3">
    <source>
        <dbReference type="ARBA" id="ARBA00007719"/>
    </source>
</evidence>
<accession>A0A8I5Y4I3</accession>
<comment type="subcellular location">
    <subcellularLocation>
        <location evidence="2">Chromosome</location>
        <location evidence="2">Centromere</location>
        <location evidence="2">Kinetochore</location>
    </subcellularLocation>
    <subcellularLocation>
        <location evidence="1">Cytoplasm</location>
        <location evidence="1">Cytoskeleton</location>
    </subcellularLocation>
</comment>
<dbReference type="InterPro" id="IPR027777">
    <property type="entry name" value="DCTN6"/>
</dbReference>
<dbReference type="Reactome" id="R-RNO-2132295">
    <property type="pathway name" value="MHC class II antigen presentation"/>
</dbReference>
<reference evidence="10" key="2">
    <citation type="submission" date="2025-08" db="UniProtKB">
        <authorList>
            <consortium name="Ensembl"/>
        </authorList>
    </citation>
    <scope>IDENTIFICATION</scope>
    <source>
        <strain evidence="10">Brown Norway</strain>
    </source>
</reference>
<evidence type="ECO:0000256" key="5">
    <source>
        <dbReference type="ARBA" id="ARBA00022490"/>
    </source>
</evidence>
<protein>
    <recommendedName>
        <fullName evidence="4">Dynactin subunit 6</fullName>
    </recommendedName>
</protein>
<evidence type="ECO:0000256" key="9">
    <source>
        <dbReference type="ARBA" id="ARBA00093586"/>
    </source>
</evidence>
<dbReference type="AGR" id="RGD:1307549"/>
<dbReference type="GO" id="GO:0000776">
    <property type="term" value="C:kinetochore"/>
    <property type="evidence" value="ECO:0007669"/>
    <property type="project" value="UniProtKB-KW"/>
</dbReference>
<reference evidence="10" key="3">
    <citation type="submission" date="2025-09" db="UniProtKB">
        <authorList>
            <consortium name="Ensembl"/>
        </authorList>
    </citation>
    <scope>IDENTIFICATION</scope>
    <source>
        <strain evidence="10">Brown Norway</strain>
    </source>
</reference>
<evidence type="ECO:0000313" key="11">
    <source>
        <dbReference type="Proteomes" id="UP000002494"/>
    </source>
</evidence>
<evidence type="ECO:0000256" key="1">
    <source>
        <dbReference type="ARBA" id="ARBA00004245"/>
    </source>
</evidence>
<dbReference type="PANTHER" id="PTHR13072">
    <property type="entry name" value="DYNACTIN 6"/>
    <property type="match status" value="1"/>
</dbReference>
<comment type="function">
    <text evidence="8">Part of the dynactin complex that activates the molecular motor dynein for ultra-processive transport along microtubules.</text>
</comment>
<evidence type="ECO:0000313" key="12">
    <source>
        <dbReference type="RGD" id="1307549"/>
    </source>
</evidence>
<organism evidence="10 11">
    <name type="scientific">Rattus norvegicus</name>
    <name type="common">Rat</name>
    <dbReference type="NCBI Taxonomy" id="10116"/>
    <lineage>
        <taxon>Eukaryota</taxon>
        <taxon>Metazoa</taxon>
        <taxon>Chordata</taxon>
        <taxon>Craniata</taxon>
        <taxon>Vertebrata</taxon>
        <taxon>Euteleostomi</taxon>
        <taxon>Mammalia</taxon>
        <taxon>Eutheria</taxon>
        <taxon>Euarchontoglires</taxon>
        <taxon>Glires</taxon>
        <taxon>Rodentia</taxon>
        <taxon>Myomorpha</taxon>
        <taxon>Muroidea</taxon>
        <taxon>Muridae</taxon>
        <taxon>Murinae</taxon>
        <taxon>Rattus</taxon>
    </lineage>
</organism>
<dbReference type="Proteomes" id="UP000002494">
    <property type="component" value="Chromosome 16"/>
</dbReference>
<keyword evidence="5" id="KW-0963">Cytoplasm</keyword>
<dbReference type="InterPro" id="IPR011004">
    <property type="entry name" value="Trimer_LpxA-like_sf"/>
</dbReference>
<evidence type="ECO:0007829" key="13">
    <source>
        <dbReference type="PeptideAtlas" id="A0A8I5Y4I3"/>
    </source>
</evidence>
<keyword evidence="6" id="KW-0995">Kinetochore</keyword>
<dbReference type="Reactome" id="R-RNO-6811436">
    <property type="pathway name" value="COPI-independent Golgi-to-ER retrograde traffic"/>
</dbReference>
<proteinExistence type="evidence at protein level"/>
<dbReference type="OrthoDB" id="2355at2759"/>
<dbReference type="GO" id="GO:0005869">
    <property type="term" value="C:dynactin complex"/>
    <property type="evidence" value="ECO:0007669"/>
    <property type="project" value="InterPro"/>
</dbReference>
<dbReference type="PANTHER" id="PTHR13072:SF0">
    <property type="entry name" value="DYNACTIN SUBUNIT 6"/>
    <property type="match status" value="1"/>
</dbReference>
<dbReference type="Reactome" id="R-RNO-3371497">
    <property type="pathway name" value="HSP90 chaperone cycle for steroid hormone receptors (SHR) in the presence of ligand"/>
</dbReference>